<dbReference type="EMBL" id="ML211056">
    <property type="protein sequence ID" value="TFK90072.1"/>
    <property type="molecule type" value="Genomic_DNA"/>
</dbReference>
<gene>
    <name evidence="1" type="ORF">K466DRAFT_405858</name>
</gene>
<name>A0A5C3PL87_9APHY</name>
<evidence type="ECO:0000313" key="2">
    <source>
        <dbReference type="Proteomes" id="UP000308197"/>
    </source>
</evidence>
<keyword evidence="2" id="KW-1185">Reference proteome</keyword>
<proteinExistence type="predicted"/>
<dbReference type="AlphaFoldDB" id="A0A5C3PL87"/>
<evidence type="ECO:0000313" key="1">
    <source>
        <dbReference type="EMBL" id="TFK90072.1"/>
    </source>
</evidence>
<reference evidence="1 2" key="1">
    <citation type="journal article" date="2019" name="Nat. Ecol. Evol.">
        <title>Megaphylogeny resolves global patterns of mushroom evolution.</title>
        <authorList>
            <person name="Varga T."/>
            <person name="Krizsan K."/>
            <person name="Foldi C."/>
            <person name="Dima B."/>
            <person name="Sanchez-Garcia M."/>
            <person name="Sanchez-Ramirez S."/>
            <person name="Szollosi G.J."/>
            <person name="Szarkandi J.G."/>
            <person name="Papp V."/>
            <person name="Albert L."/>
            <person name="Andreopoulos W."/>
            <person name="Angelini C."/>
            <person name="Antonin V."/>
            <person name="Barry K.W."/>
            <person name="Bougher N.L."/>
            <person name="Buchanan P."/>
            <person name="Buyck B."/>
            <person name="Bense V."/>
            <person name="Catcheside P."/>
            <person name="Chovatia M."/>
            <person name="Cooper J."/>
            <person name="Damon W."/>
            <person name="Desjardin D."/>
            <person name="Finy P."/>
            <person name="Geml J."/>
            <person name="Haridas S."/>
            <person name="Hughes K."/>
            <person name="Justo A."/>
            <person name="Karasinski D."/>
            <person name="Kautmanova I."/>
            <person name="Kiss B."/>
            <person name="Kocsube S."/>
            <person name="Kotiranta H."/>
            <person name="LaButti K.M."/>
            <person name="Lechner B.E."/>
            <person name="Liimatainen K."/>
            <person name="Lipzen A."/>
            <person name="Lukacs Z."/>
            <person name="Mihaltcheva S."/>
            <person name="Morgado L.N."/>
            <person name="Niskanen T."/>
            <person name="Noordeloos M.E."/>
            <person name="Ohm R.A."/>
            <person name="Ortiz-Santana B."/>
            <person name="Ovrebo C."/>
            <person name="Racz N."/>
            <person name="Riley R."/>
            <person name="Savchenko A."/>
            <person name="Shiryaev A."/>
            <person name="Soop K."/>
            <person name="Spirin V."/>
            <person name="Szebenyi C."/>
            <person name="Tomsovsky M."/>
            <person name="Tulloss R.E."/>
            <person name="Uehling J."/>
            <person name="Grigoriev I.V."/>
            <person name="Vagvolgyi C."/>
            <person name="Papp T."/>
            <person name="Martin F.M."/>
            <person name="Miettinen O."/>
            <person name="Hibbett D.S."/>
            <person name="Nagy L.G."/>
        </authorList>
    </citation>
    <scope>NUCLEOTIDE SEQUENCE [LARGE SCALE GENOMIC DNA]</scope>
    <source>
        <strain evidence="1 2">HHB13444</strain>
    </source>
</reference>
<protein>
    <submittedName>
        <fullName evidence="1">Uncharacterized protein</fullName>
    </submittedName>
</protein>
<dbReference type="Proteomes" id="UP000308197">
    <property type="component" value="Unassembled WGS sequence"/>
</dbReference>
<accession>A0A5C3PL87</accession>
<dbReference type="InParanoid" id="A0A5C3PL87"/>
<sequence length="110" mass="12262">MPAACLCEAGIVPSAAQDFSFPRGCKLRRAQDVTRRASQSCAFHLSSGPPVWMEAEGSLLRKTRSSRRDRARRTRAHCRQLHSKRASWTLTYDHGGGRRHLSVGKTLRSG</sequence>
<organism evidence="1 2">
    <name type="scientific">Polyporus arcularius HHB13444</name>
    <dbReference type="NCBI Taxonomy" id="1314778"/>
    <lineage>
        <taxon>Eukaryota</taxon>
        <taxon>Fungi</taxon>
        <taxon>Dikarya</taxon>
        <taxon>Basidiomycota</taxon>
        <taxon>Agaricomycotina</taxon>
        <taxon>Agaricomycetes</taxon>
        <taxon>Polyporales</taxon>
        <taxon>Polyporaceae</taxon>
        <taxon>Polyporus</taxon>
    </lineage>
</organism>